<dbReference type="FunFam" id="3.90.226.10:FF:000029">
    <property type="entry name" value="Peptidase, S41 family"/>
    <property type="match status" value="1"/>
</dbReference>
<dbReference type="InterPro" id="IPR055210">
    <property type="entry name" value="CtpA/B_N"/>
</dbReference>
<keyword evidence="3 5" id="KW-0378">Hydrolase</keyword>
<evidence type="ECO:0000259" key="7">
    <source>
        <dbReference type="PROSITE" id="PS50106"/>
    </source>
</evidence>
<dbReference type="Gene3D" id="3.30.750.44">
    <property type="match status" value="1"/>
</dbReference>
<gene>
    <name evidence="8" type="ORF">CAB17_00280</name>
</gene>
<dbReference type="CDD" id="cd07560">
    <property type="entry name" value="Peptidase_S41_CPP"/>
    <property type="match status" value="1"/>
</dbReference>
<accession>A0A2H5FGJ0</accession>
<dbReference type="AlphaFoldDB" id="A0A2H5FGJ0"/>
<dbReference type="GO" id="GO:0030288">
    <property type="term" value="C:outer membrane-bounded periplasmic space"/>
    <property type="evidence" value="ECO:0007669"/>
    <property type="project" value="TreeGrafter"/>
</dbReference>
<dbReference type="GO" id="GO:0007165">
    <property type="term" value="P:signal transduction"/>
    <property type="evidence" value="ECO:0007669"/>
    <property type="project" value="TreeGrafter"/>
</dbReference>
<dbReference type="FunFam" id="3.30.750.44:FF:000001">
    <property type="entry name" value="S41 family peptidase"/>
    <property type="match status" value="1"/>
</dbReference>
<sequence>MLLRKLHSCSLAIAYAMTLMLSLPVFADDELNTDTSSNASNSDSKAVPLEDVQRFSNAIGEIKKYYVKPIDDKELFDNAIRGMLSGLDPHSSYLDEEEFKELQTSTSGEFGGLGLEVTMEDGVVKVVTPLVDTPAFKAGIKSGDYIIKLGKESVQGLSLKDAVNIMRGKAGSTIELTVLRKGVNKALTFDLVREVIQIKSVQSKLLAPGYGYIRLTQFQALTGKDMLQAIAQLKQKSGGNLKGLILDLRNNPGGLLDSAIQVSDAFLGKDKSGKPETIVSTKGRLPGSDFTALSKGLDVLHNAPMVVLINNGSASAAEIVAGALKDNKRAVILGTTSFGKGSVQTVLPLDNKTGIKLTTALYYTPSGTSIQATGIIPDIVVNEVEIPKNAAKTADATGFSEADLNGHILNKSVEKTKAKSTKAVLDDLMHNDYQLYAALTVLEGMSLANR</sequence>
<protein>
    <submittedName>
        <fullName evidence="8">Peptidase S41</fullName>
    </submittedName>
</protein>
<comment type="similarity">
    <text evidence="1 5">Belongs to the peptidase S41A family.</text>
</comment>
<evidence type="ECO:0000313" key="9">
    <source>
        <dbReference type="Proteomes" id="UP000234343"/>
    </source>
</evidence>
<keyword evidence="4 5" id="KW-0720">Serine protease</keyword>
<dbReference type="SUPFAM" id="SSF52096">
    <property type="entry name" value="ClpP/crotonase"/>
    <property type="match status" value="1"/>
</dbReference>
<evidence type="ECO:0000256" key="1">
    <source>
        <dbReference type="ARBA" id="ARBA00009179"/>
    </source>
</evidence>
<evidence type="ECO:0000256" key="5">
    <source>
        <dbReference type="RuleBase" id="RU004404"/>
    </source>
</evidence>
<evidence type="ECO:0000256" key="6">
    <source>
        <dbReference type="SAM" id="SignalP"/>
    </source>
</evidence>
<dbReference type="PANTHER" id="PTHR32060:SF30">
    <property type="entry name" value="CARBOXY-TERMINAL PROCESSING PROTEASE CTPA"/>
    <property type="match status" value="1"/>
</dbReference>
<dbReference type="Pfam" id="PF22694">
    <property type="entry name" value="CtpB_N-like"/>
    <property type="match status" value="1"/>
</dbReference>
<dbReference type="Gene3D" id="2.30.42.10">
    <property type="match status" value="1"/>
</dbReference>
<dbReference type="NCBIfam" id="TIGR00225">
    <property type="entry name" value="prc"/>
    <property type="match status" value="1"/>
</dbReference>
<dbReference type="SMART" id="SM00228">
    <property type="entry name" value="PDZ"/>
    <property type="match status" value="1"/>
</dbReference>
<evidence type="ECO:0000313" key="8">
    <source>
        <dbReference type="EMBL" id="AUH70659.1"/>
    </source>
</evidence>
<dbReference type="Pfam" id="PF13180">
    <property type="entry name" value="PDZ_2"/>
    <property type="match status" value="1"/>
</dbReference>
<organism evidence="8 9">
    <name type="scientific">Legionella sainthelensi</name>
    <dbReference type="NCBI Taxonomy" id="28087"/>
    <lineage>
        <taxon>Bacteria</taxon>
        <taxon>Pseudomonadati</taxon>
        <taxon>Pseudomonadota</taxon>
        <taxon>Gammaproteobacteria</taxon>
        <taxon>Legionellales</taxon>
        <taxon>Legionellaceae</taxon>
        <taxon>Legionella</taxon>
    </lineage>
</organism>
<evidence type="ECO:0000256" key="4">
    <source>
        <dbReference type="ARBA" id="ARBA00022825"/>
    </source>
</evidence>
<dbReference type="SMART" id="SM00245">
    <property type="entry name" value="TSPc"/>
    <property type="match status" value="1"/>
</dbReference>
<dbReference type="CDD" id="cd06782">
    <property type="entry name" value="cpPDZ_CPP-like"/>
    <property type="match status" value="1"/>
</dbReference>
<keyword evidence="9" id="KW-1185">Reference proteome</keyword>
<dbReference type="InterPro" id="IPR004447">
    <property type="entry name" value="Peptidase_S41A"/>
</dbReference>
<evidence type="ECO:0000256" key="3">
    <source>
        <dbReference type="ARBA" id="ARBA00022801"/>
    </source>
</evidence>
<dbReference type="EMBL" id="CP025491">
    <property type="protein sequence ID" value="AUH70659.1"/>
    <property type="molecule type" value="Genomic_DNA"/>
</dbReference>
<feature type="chain" id="PRO_5014163440" evidence="6">
    <location>
        <begin position="28"/>
        <end position="450"/>
    </location>
</feature>
<dbReference type="InterPro" id="IPR001478">
    <property type="entry name" value="PDZ"/>
</dbReference>
<dbReference type="RefSeq" id="WP_101898469.1">
    <property type="nucleotide sequence ID" value="NZ_CP025491.2"/>
</dbReference>
<dbReference type="InterPro" id="IPR005151">
    <property type="entry name" value="Tail-specific_protease"/>
</dbReference>
<dbReference type="Pfam" id="PF03572">
    <property type="entry name" value="Peptidase_S41"/>
    <property type="match status" value="1"/>
</dbReference>
<dbReference type="SUPFAM" id="SSF50156">
    <property type="entry name" value="PDZ domain-like"/>
    <property type="match status" value="1"/>
</dbReference>
<keyword evidence="2 5" id="KW-0645">Protease</keyword>
<dbReference type="PROSITE" id="PS50106">
    <property type="entry name" value="PDZ"/>
    <property type="match status" value="1"/>
</dbReference>
<name>A0A2H5FGJ0_9GAMM</name>
<proteinExistence type="inferred from homology"/>
<feature type="domain" description="PDZ" evidence="7">
    <location>
        <begin position="99"/>
        <end position="167"/>
    </location>
</feature>
<dbReference type="PANTHER" id="PTHR32060">
    <property type="entry name" value="TAIL-SPECIFIC PROTEASE"/>
    <property type="match status" value="1"/>
</dbReference>
<dbReference type="FunFam" id="2.30.42.10:FF:000063">
    <property type="entry name" value="Peptidase, S41 family"/>
    <property type="match status" value="1"/>
</dbReference>
<dbReference type="Gene3D" id="3.90.226.10">
    <property type="entry name" value="2-enoyl-CoA Hydratase, Chain A, domain 1"/>
    <property type="match status" value="1"/>
</dbReference>
<keyword evidence="6" id="KW-0732">Signal</keyword>
<dbReference type="InterPro" id="IPR029045">
    <property type="entry name" value="ClpP/crotonase-like_dom_sf"/>
</dbReference>
<dbReference type="GO" id="GO:0004175">
    <property type="term" value="F:endopeptidase activity"/>
    <property type="evidence" value="ECO:0007669"/>
    <property type="project" value="TreeGrafter"/>
</dbReference>
<dbReference type="KEGG" id="lsh:CAB17_00280"/>
<evidence type="ECO:0000256" key="2">
    <source>
        <dbReference type="ARBA" id="ARBA00022670"/>
    </source>
</evidence>
<dbReference type="GO" id="GO:0008236">
    <property type="term" value="F:serine-type peptidase activity"/>
    <property type="evidence" value="ECO:0007669"/>
    <property type="project" value="UniProtKB-KW"/>
</dbReference>
<dbReference type="Proteomes" id="UP000234343">
    <property type="component" value="Chromosome"/>
</dbReference>
<feature type="signal peptide" evidence="6">
    <location>
        <begin position="1"/>
        <end position="27"/>
    </location>
</feature>
<reference evidence="8 9" key="1">
    <citation type="submission" date="2017-12" db="EMBL/GenBank/DDBJ databases">
        <title>Legionella sainthelensi LA01-117, whole genome sequence of a clinical isolate from New Zealand.</title>
        <authorList>
            <person name="Cree S.L."/>
            <person name="Slow S."/>
            <person name="Kennedy M.A."/>
            <person name="Murdoch D.R."/>
            <person name="Biggs P.J."/>
            <person name="Anderson T."/>
        </authorList>
    </citation>
    <scope>NUCLEOTIDE SEQUENCE [LARGE SCALE GENOMIC DNA]</scope>
    <source>
        <strain evidence="8 9">LA01-117</strain>
    </source>
</reference>
<dbReference type="GO" id="GO:0006508">
    <property type="term" value="P:proteolysis"/>
    <property type="evidence" value="ECO:0007669"/>
    <property type="project" value="UniProtKB-KW"/>
</dbReference>
<dbReference type="InterPro" id="IPR036034">
    <property type="entry name" value="PDZ_sf"/>
</dbReference>